<dbReference type="AlphaFoldDB" id="A0A934X1H5"/>
<dbReference type="Proteomes" id="UP000611723">
    <property type="component" value="Unassembled WGS sequence"/>
</dbReference>
<accession>A0A934X1H5</accession>
<dbReference type="RefSeq" id="WP_201432437.1">
    <property type="nucleotide sequence ID" value="NZ_JAEQBW010000010.1"/>
</dbReference>
<dbReference type="NCBIfam" id="TIGR02436">
    <property type="entry name" value="four helix bundle protein"/>
    <property type="match status" value="1"/>
</dbReference>
<dbReference type="InterPro" id="IPR012657">
    <property type="entry name" value="23S_rRNA-intervening_sequence"/>
</dbReference>
<dbReference type="EMBL" id="JAEQBW010000010">
    <property type="protein sequence ID" value="MBK6266751.1"/>
    <property type="molecule type" value="Genomic_DNA"/>
</dbReference>
<dbReference type="PANTHER" id="PTHR38471:SF2">
    <property type="entry name" value="FOUR HELIX BUNDLE PROTEIN"/>
    <property type="match status" value="1"/>
</dbReference>
<dbReference type="Gene3D" id="1.20.1440.60">
    <property type="entry name" value="23S rRNA-intervening sequence"/>
    <property type="match status" value="1"/>
</dbReference>
<name>A0A934X1H5_9BACT</name>
<dbReference type="PANTHER" id="PTHR38471">
    <property type="entry name" value="FOUR HELIX BUNDLE PROTEIN"/>
    <property type="match status" value="1"/>
</dbReference>
<organism evidence="1 2">
    <name type="scientific">Marivirga aurantiaca</name>
    <dbReference type="NCBI Taxonomy" id="2802615"/>
    <lineage>
        <taxon>Bacteria</taxon>
        <taxon>Pseudomonadati</taxon>
        <taxon>Bacteroidota</taxon>
        <taxon>Cytophagia</taxon>
        <taxon>Cytophagales</taxon>
        <taxon>Marivirgaceae</taxon>
        <taxon>Marivirga</taxon>
    </lineage>
</organism>
<dbReference type="SUPFAM" id="SSF158446">
    <property type="entry name" value="IVS-encoded protein-like"/>
    <property type="match status" value="1"/>
</dbReference>
<dbReference type="Pfam" id="PF05635">
    <property type="entry name" value="23S_rRNA_IVP"/>
    <property type="match status" value="1"/>
</dbReference>
<keyword evidence="2" id="KW-1185">Reference proteome</keyword>
<sequence>MQDYRKLRIWLLAKELTKNIYELTKTFPTEEKYGLTSQMRRCAVSVPSNIAEGAGRNGNKEFNNFLGITMGSLFELDMQVELSYNFRFMQVENYNEILEKITQLKKMIFLFQKKLNT</sequence>
<evidence type="ECO:0000313" key="1">
    <source>
        <dbReference type="EMBL" id="MBK6266751.1"/>
    </source>
</evidence>
<comment type="caution">
    <text evidence="1">The sequence shown here is derived from an EMBL/GenBank/DDBJ whole genome shotgun (WGS) entry which is preliminary data.</text>
</comment>
<reference evidence="1" key="1">
    <citation type="submission" date="2021-01" db="EMBL/GenBank/DDBJ databases">
        <title>Marivirga aurantiaca sp. nov., isolated from intertidal surface sediments.</title>
        <authorList>
            <person name="Zhang M."/>
        </authorList>
    </citation>
    <scope>NUCLEOTIDE SEQUENCE</scope>
    <source>
        <strain evidence="1">S37H4</strain>
    </source>
</reference>
<dbReference type="InterPro" id="IPR036583">
    <property type="entry name" value="23S_rRNA_IVS_sf"/>
</dbReference>
<protein>
    <submittedName>
        <fullName evidence="1">Four helix bundle protein</fullName>
    </submittedName>
</protein>
<gene>
    <name evidence="1" type="ORF">JKA74_17030</name>
</gene>
<dbReference type="CDD" id="cd16377">
    <property type="entry name" value="23S_rRNA_IVP_like"/>
    <property type="match status" value="1"/>
</dbReference>
<evidence type="ECO:0000313" key="2">
    <source>
        <dbReference type="Proteomes" id="UP000611723"/>
    </source>
</evidence>
<proteinExistence type="predicted"/>